<dbReference type="InterPro" id="IPR050879">
    <property type="entry name" value="Acyltransferase_3"/>
</dbReference>
<sequence>MQFWKNSMTLEDKIAAANGRPTGFDYLRLALALSVVAVHIFQTGLGDEAASAYLTPVVRPLVACILPMFFALSGFLVAGSLVRTQTLPEFFALRIIRLAPALIAEVVLSAFVIGALFTALPLSEYFSHPKFWAYLLNIIGYIHFTLPGVFLDNPRPNMVNQQLWTIPWELDCYIVLGALAFAGLKKSRTLLIVAIVAAHIFAMYWYSVHEAKSPLTAKAAVLPISFLVGVLFYFYASKIKWSFALFGIALAVSYLLLRFPNGDLVVAVPLTYVTVFLGVANPARNKLMLSGDYSYGIYLYGFPLQQAFAHLWPGLNLGSAAAVVATVCFAAFSWWCVERPALGARKLLKKIKWPARLRLSAPDRTVMEIEDAAVRK</sequence>
<dbReference type="EMBL" id="VLLA01000033">
    <property type="protein sequence ID" value="TWI60371.1"/>
    <property type="molecule type" value="Genomic_DNA"/>
</dbReference>
<feature type="transmembrane region" description="Helical" evidence="1">
    <location>
        <begin position="215"/>
        <end position="235"/>
    </location>
</feature>
<evidence type="ECO:0000259" key="2">
    <source>
        <dbReference type="Pfam" id="PF01757"/>
    </source>
</evidence>
<reference evidence="3 4" key="1">
    <citation type="journal article" date="2015" name="Stand. Genomic Sci.">
        <title>Genomic Encyclopedia of Bacterial and Archaeal Type Strains, Phase III: the genomes of soil and plant-associated and newly described type strains.</title>
        <authorList>
            <person name="Whitman W.B."/>
            <person name="Woyke T."/>
            <person name="Klenk H.P."/>
            <person name="Zhou Y."/>
            <person name="Lilburn T.G."/>
            <person name="Beck B.J."/>
            <person name="De Vos P."/>
            <person name="Vandamme P."/>
            <person name="Eisen J.A."/>
            <person name="Garrity G."/>
            <person name="Hugenholtz P."/>
            <person name="Kyrpides N.C."/>
        </authorList>
    </citation>
    <scope>NUCLEOTIDE SEQUENCE [LARGE SCALE GENOMIC DNA]</scope>
    <source>
        <strain evidence="3 4">CGMCC 1.10948</strain>
    </source>
</reference>
<evidence type="ECO:0000313" key="3">
    <source>
        <dbReference type="EMBL" id="TWI60371.1"/>
    </source>
</evidence>
<evidence type="ECO:0000313" key="4">
    <source>
        <dbReference type="Proteomes" id="UP000316291"/>
    </source>
</evidence>
<dbReference type="Proteomes" id="UP000316291">
    <property type="component" value="Unassembled WGS sequence"/>
</dbReference>
<comment type="caution">
    <text evidence="3">The sequence shown here is derived from an EMBL/GenBank/DDBJ whole genome shotgun (WGS) entry which is preliminary data.</text>
</comment>
<feature type="domain" description="Acyltransferase 3" evidence="2">
    <location>
        <begin position="23"/>
        <end position="335"/>
    </location>
</feature>
<name>A0A562QU61_9BRAD</name>
<keyword evidence="1" id="KW-1133">Transmembrane helix</keyword>
<feature type="transmembrane region" description="Helical" evidence="1">
    <location>
        <begin position="317"/>
        <end position="337"/>
    </location>
</feature>
<feature type="transmembrane region" description="Helical" evidence="1">
    <location>
        <begin position="241"/>
        <end position="257"/>
    </location>
</feature>
<feature type="transmembrane region" description="Helical" evidence="1">
    <location>
        <begin position="98"/>
        <end position="119"/>
    </location>
</feature>
<feature type="transmembrane region" description="Helical" evidence="1">
    <location>
        <begin position="26"/>
        <end position="45"/>
    </location>
</feature>
<dbReference type="PANTHER" id="PTHR23028">
    <property type="entry name" value="ACETYLTRANSFERASE"/>
    <property type="match status" value="1"/>
</dbReference>
<keyword evidence="1" id="KW-0472">Membrane</keyword>
<accession>A0A562QU61</accession>
<dbReference type="AlphaFoldDB" id="A0A562QU61"/>
<feature type="transmembrane region" description="Helical" evidence="1">
    <location>
        <begin position="190"/>
        <end position="208"/>
    </location>
</feature>
<dbReference type="Pfam" id="PF01757">
    <property type="entry name" value="Acyl_transf_3"/>
    <property type="match status" value="1"/>
</dbReference>
<feature type="transmembrane region" description="Helical" evidence="1">
    <location>
        <begin position="131"/>
        <end position="151"/>
    </location>
</feature>
<evidence type="ECO:0000256" key="1">
    <source>
        <dbReference type="SAM" id="Phobius"/>
    </source>
</evidence>
<protein>
    <submittedName>
        <fullName evidence="3">Peptidoglycan/LPS O-acetylase OafA/YrhL</fullName>
    </submittedName>
</protein>
<dbReference type="InterPro" id="IPR002656">
    <property type="entry name" value="Acyl_transf_3_dom"/>
</dbReference>
<feature type="transmembrane region" description="Helical" evidence="1">
    <location>
        <begin position="57"/>
        <end position="78"/>
    </location>
</feature>
<gene>
    <name evidence="3" type="ORF">IQ16_07628</name>
</gene>
<dbReference type="GO" id="GO:0016747">
    <property type="term" value="F:acyltransferase activity, transferring groups other than amino-acyl groups"/>
    <property type="evidence" value="ECO:0007669"/>
    <property type="project" value="InterPro"/>
</dbReference>
<keyword evidence="4" id="KW-1185">Reference proteome</keyword>
<organism evidence="3 4">
    <name type="scientific">Bradyrhizobium huanghuaihaiense</name>
    <dbReference type="NCBI Taxonomy" id="990078"/>
    <lineage>
        <taxon>Bacteria</taxon>
        <taxon>Pseudomonadati</taxon>
        <taxon>Pseudomonadota</taxon>
        <taxon>Alphaproteobacteria</taxon>
        <taxon>Hyphomicrobiales</taxon>
        <taxon>Nitrobacteraceae</taxon>
        <taxon>Bradyrhizobium</taxon>
    </lineage>
</organism>
<proteinExistence type="predicted"/>
<feature type="transmembrane region" description="Helical" evidence="1">
    <location>
        <begin position="264"/>
        <end position="283"/>
    </location>
</feature>
<keyword evidence="1" id="KW-0812">Transmembrane</keyword>